<gene>
    <name evidence="1" type="ORF">CRHIZ90672A_00010287</name>
</gene>
<dbReference type="EMBL" id="CABFNQ020000659">
    <property type="protein sequence ID" value="CAH0021609.1"/>
    <property type="molecule type" value="Genomic_DNA"/>
</dbReference>
<protein>
    <submittedName>
        <fullName evidence="1">Uncharacterized protein</fullName>
    </submittedName>
</protein>
<accession>A0A9N9YK37</accession>
<keyword evidence="2" id="KW-1185">Reference proteome</keyword>
<evidence type="ECO:0000313" key="2">
    <source>
        <dbReference type="Proteomes" id="UP000696573"/>
    </source>
</evidence>
<organism evidence="1 2">
    <name type="scientific">Clonostachys rhizophaga</name>
    <dbReference type="NCBI Taxonomy" id="160324"/>
    <lineage>
        <taxon>Eukaryota</taxon>
        <taxon>Fungi</taxon>
        <taxon>Dikarya</taxon>
        <taxon>Ascomycota</taxon>
        <taxon>Pezizomycotina</taxon>
        <taxon>Sordariomycetes</taxon>
        <taxon>Hypocreomycetidae</taxon>
        <taxon>Hypocreales</taxon>
        <taxon>Bionectriaceae</taxon>
        <taxon>Clonostachys</taxon>
    </lineage>
</organism>
<proteinExistence type="predicted"/>
<reference evidence="1" key="1">
    <citation type="submission" date="2021-10" db="EMBL/GenBank/DDBJ databases">
        <authorList>
            <person name="Piombo E."/>
        </authorList>
    </citation>
    <scope>NUCLEOTIDE SEQUENCE</scope>
</reference>
<dbReference type="OrthoDB" id="3431997at2759"/>
<dbReference type="Proteomes" id="UP000696573">
    <property type="component" value="Unassembled WGS sequence"/>
</dbReference>
<sequence>MTAADPTTTKRIFRLATKAFRSGFSYLAVESIKTTRAEAGEPAFSIKTAHLKRHYPDFTLYVGSDPDAPDASPVACAYLPGMFRSSKIGLGNIKDAPETVQWETMKSKGFGSRDYEWSMPLGSGKHQDLQWKRSKKHAIDGKVPGKGQSWILVESEDSDTIYAIFRMHGGIDHCATVQINTDQGSEFDYMILITGMLLYSFSTM</sequence>
<dbReference type="AlphaFoldDB" id="A0A9N9YK37"/>
<comment type="caution">
    <text evidence="1">The sequence shown here is derived from an EMBL/GenBank/DDBJ whole genome shotgun (WGS) entry which is preliminary data.</text>
</comment>
<name>A0A9N9YK37_9HYPO</name>
<evidence type="ECO:0000313" key="1">
    <source>
        <dbReference type="EMBL" id="CAH0021609.1"/>
    </source>
</evidence>